<dbReference type="SUPFAM" id="SSF52096">
    <property type="entry name" value="ClpP/crotonase"/>
    <property type="match status" value="1"/>
</dbReference>
<dbReference type="Pfam" id="PF00378">
    <property type="entry name" value="ECH_1"/>
    <property type="match status" value="1"/>
</dbReference>
<organism evidence="3 4">
    <name type="scientific">Lepidopterella palustris CBS 459.81</name>
    <dbReference type="NCBI Taxonomy" id="1314670"/>
    <lineage>
        <taxon>Eukaryota</taxon>
        <taxon>Fungi</taxon>
        <taxon>Dikarya</taxon>
        <taxon>Ascomycota</taxon>
        <taxon>Pezizomycotina</taxon>
        <taxon>Dothideomycetes</taxon>
        <taxon>Pleosporomycetidae</taxon>
        <taxon>Mytilinidiales</taxon>
        <taxon>Argynnaceae</taxon>
        <taxon>Lepidopterella</taxon>
    </lineage>
</organism>
<sequence length="227" mass="24160">MVFKDSKLVHVDADALLQWFHSEPSLRIAVITGAGDKAFYASQGLIEQGTVRTNPPPRQIMTHPPTGFIYVSKRTGKKPAIAAVNGGIRAGTGVEIPTHGILMLTYTSDMIVASPRATFGLPEALRGLYAGAGGLSLLVRISGQIIAGEIAMAGRRLSASKTHEGVVGEAVTLATVIAELSPDALVVTRHGLMEAWEIESRCAKALREEHNVRIGVEAFAKWVASKL</sequence>
<proteinExistence type="predicted"/>
<evidence type="ECO:0000313" key="3">
    <source>
        <dbReference type="EMBL" id="OCK75296.1"/>
    </source>
</evidence>
<dbReference type="Proteomes" id="UP000250266">
    <property type="component" value="Unassembled WGS sequence"/>
</dbReference>
<dbReference type="PANTHER" id="PTHR11941:SF68">
    <property type="entry name" value="CARNITINYL-COA DEHYDRATASE"/>
    <property type="match status" value="1"/>
</dbReference>
<keyword evidence="4" id="KW-1185">Reference proteome</keyword>
<dbReference type="PANTHER" id="PTHR11941">
    <property type="entry name" value="ENOYL-COA HYDRATASE-RELATED"/>
    <property type="match status" value="1"/>
</dbReference>
<evidence type="ECO:0000256" key="2">
    <source>
        <dbReference type="ARBA" id="ARBA00023026"/>
    </source>
</evidence>
<protein>
    <submittedName>
        <fullName evidence="3">ClpP/crotonase</fullName>
    </submittedName>
</protein>
<dbReference type="OrthoDB" id="2139957at2759"/>
<accession>A0A8E2E185</accession>
<dbReference type="InterPro" id="IPR001753">
    <property type="entry name" value="Enoyl-CoA_hydra/iso"/>
</dbReference>
<dbReference type="Gene3D" id="3.90.226.10">
    <property type="entry name" value="2-enoyl-CoA Hydratase, Chain A, domain 1"/>
    <property type="match status" value="1"/>
</dbReference>
<dbReference type="EMBL" id="KV745336">
    <property type="protein sequence ID" value="OCK75296.1"/>
    <property type="molecule type" value="Genomic_DNA"/>
</dbReference>
<dbReference type="GO" id="GO:0006635">
    <property type="term" value="P:fatty acid beta-oxidation"/>
    <property type="evidence" value="ECO:0007669"/>
    <property type="project" value="TreeGrafter"/>
</dbReference>
<evidence type="ECO:0000256" key="1">
    <source>
        <dbReference type="ARBA" id="ARBA00004685"/>
    </source>
</evidence>
<dbReference type="GO" id="GO:0005739">
    <property type="term" value="C:mitochondrion"/>
    <property type="evidence" value="ECO:0007669"/>
    <property type="project" value="TreeGrafter"/>
</dbReference>
<keyword evidence="2" id="KW-0843">Virulence</keyword>
<dbReference type="AlphaFoldDB" id="A0A8E2E185"/>
<dbReference type="CDD" id="cd06558">
    <property type="entry name" value="crotonase-like"/>
    <property type="match status" value="1"/>
</dbReference>
<name>A0A8E2E185_9PEZI</name>
<comment type="pathway">
    <text evidence="1">Mycotoxin biosynthesis.</text>
</comment>
<reference evidence="3 4" key="1">
    <citation type="journal article" date="2016" name="Nat. Commun.">
        <title>Ectomycorrhizal ecology is imprinted in the genome of the dominant symbiotic fungus Cenococcum geophilum.</title>
        <authorList>
            <consortium name="DOE Joint Genome Institute"/>
            <person name="Peter M."/>
            <person name="Kohler A."/>
            <person name="Ohm R.A."/>
            <person name="Kuo A."/>
            <person name="Krutzmann J."/>
            <person name="Morin E."/>
            <person name="Arend M."/>
            <person name="Barry K.W."/>
            <person name="Binder M."/>
            <person name="Choi C."/>
            <person name="Clum A."/>
            <person name="Copeland A."/>
            <person name="Grisel N."/>
            <person name="Haridas S."/>
            <person name="Kipfer T."/>
            <person name="LaButti K."/>
            <person name="Lindquist E."/>
            <person name="Lipzen A."/>
            <person name="Maire R."/>
            <person name="Meier B."/>
            <person name="Mihaltcheva S."/>
            <person name="Molinier V."/>
            <person name="Murat C."/>
            <person name="Poggeler S."/>
            <person name="Quandt C.A."/>
            <person name="Sperisen C."/>
            <person name="Tritt A."/>
            <person name="Tisserant E."/>
            <person name="Crous P.W."/>
            <person name="Henrissat B."/>
            <person name="Nehls U."/>
            <person name="Egli S."/>
            <person name="Spatafora J.W."/>
            <person name="Grigoriev I.V."/>
            <person name="Martin F.M."/>
        </authorList>
    </citation>
    <scope>NUCLEOTIDE SEQUENCE [LARGE SCALE GENOMIC DNA]</scope>
    <source>
        <strain evidence="3 4">CBS 459.81</strain>
    </source>
</reference>
<gene>
    <name evidence="3" type="ORF">K432DRAFT_419873</name>
</gene>
<dbReference type="InterPro" id="IPR029045">
    <property type="entry name" value="ClpP/crotonase-like_dom_sf"/>
</dbReference>
<evidence type="ECO:0000313" key="4">
    <source>
        <dbReference type="Proteomes" id="UP000250266"/>
    </source>
</evidence>